<feature type="transmembrane region" description="Helical" evidence="2">
    <location>
        <begin position="35"/>
        <end position="56"/>
    </location>
</feature>
<keyword evidence="2" id="KW-0812">Transmembrane</keyword>
<dbReference type="InterPro" id="IPR001245">
    <property type="entry name" value="Ser-Thr/Tyr_kinase_cat_dom"/>
</dbReference>
<accession>A0A915N7X2</accession>
<dbReference type="GO" id="GO:0005524">
    <property type="term" value="F:ATP binding"/>
    <property type="evidence" value="ECO:0007669"/>
    <property type="project" value="InterPro"/>
</dbReference>
<dbReference type="InterPro" id="IPR050122">
    <property type="entry name" value="RTK"/>
</dbReference>
<reference evidence="5" key="1">
    <citation type="submission" date="2022-11" db="UniProtKB">
        <authorList>
            <consortium name="WormBaseParasite"/>
        </authorList>
    </citation>
    <scope>IDENTIFICATION</scope>
</reference>
<dbReference type="InterPro" id="IPR008266">
    <property type="entry name" value="Tyr_kinase_AS"/>
</dbReference>
<keyword evidence="2" id="KW-1133">Transmembrane helix</keyword>
<sequence length="326" mass="37425">MNNQTTTNSSNSSTTSSSTNSTETSSIYPACTENLTPWTTILTLTLLYFIAILWFCKHGKNVCHPTPDSIFPYIERLRFLRRALDDFLVDDINIELTDIKLGQGAVGFVFKGYVVAKSQTRFRQKVFAAVKRKEEREQVRVYVRDIVHILLQIVHALKYLHENRDIQGNDFTHGDVAARNILLNERNLATCIAKLGDFGLPIDFGPRLPIPWLPPEIVCSLDQQNTKHRPESDVWMFGVLCWECATLGAEPHYQRTFEEICFAFEQPDHGLPLPRSCPQEYADFVYDCLSEQHRRPRFAGPTDVYSSAIFRLAHIQDLYKHSRGRI</sequence>
<dbReference type="PROSITE" id="PS00109">
    <property type="entry name" value="PROTEIN_KINASE_TYR"/>
    <property type="match status" value="1"/>
</dbReference>
<feature type="domain" description="Protein kinase" evidence="3">
    <location>
        <begin position="1"/>
        <end position="310"/>
    </location>
</feature>
<evidence type="ECO:0000313" key="5">
    <source>
        <dbReference type="WBParaSite" id="scaffold7970_cov259.g12586"/>
    </source>
</evidence>
<dbReference type="PANTHER" id="PTHR24416:SF611">
    <property type="entry name" value="TYROSINE-PROTEIN KINASE TRANSMEMBRANE RECEPTOR ROR"/>
    <property type="match status" value="1"/>
</dbReference>
<keyword evidence="2" id="KW-0472">Membrane</keyword>
<dbReference type="GO" id="GO:0007169">
    <property type="term" value="P:cell surface receptor protein tyrosine kinase signaling pathway"/>
    <property type="evidence" value="ECO:0007669"/>
    <property type="project" value="TreeGrafter"/>
</dbReference>
<dbReference type="AlphaFoldDB" id="A0A915N7X2"/>
<dbReference type="GO" id="GO:0005886">
    <property type="term" value="C:plasma membrane"/>
    <property type="evidence" value="ECO:0007669"/>
    <property type="project" value="TreeGrafter"/>
</dbReference>
<proteinExistence type="predicted"/>
<name>A0A915N7X2_MELJA</name>
<evidence type="ECO:0000256" key="1">
    <source>
        <dbReference type="SAM" id="MobiDB-lite"/>
    </source>
</evidence>
<dbReference type="WBParaSite" id="scaffold7970_cov259.g12586">
    <property type="protein sequence ID" value="scaffold7970_cov259.g12586"/>
    <property type="gene ID" value="scaffold7970_cov259.g12586"/>
</dbReference>
<dbReference type="GO" id="GO:0004714">
    <property type="term" value="F:transmembrane receptor protein tyrosine kinase activity"/>
    <property type="evidence" value="ECO:0007669"/>
    <property type="project" value="TreeGrafter"/>
</dbReference>
<dbReference type="SUPFAM" id="SSF56112">
    <property type="entry name" value="Protein kinase-like (PK-like)"/>
    <property type="match status" value="1"/>
</dbReference>
<dbReference type="PANTHER" id="PTHR24416">
    <property type="entry name" value="TYROSINE-PROTEIN KINASE RECEPTOR"/>
    <property type="match status" value="1"/>
</dbReference>
<evidence type="ECO:0000256" key="2">
    <source>
        <dbReference type="SAM" id="Phobius"/>
    </source>
</evidence>
<dbReference type="Gene3D" id="1.10.510.10">
    <property type="entry name" value="Transferase(Phosphotransferase) domain 1"/>
    <property type="match status" value="1"/>
</dbReference>
<dbReference type="InterPro" id="IPR000719">
    <property type="entry name" value="Prot_kinase_dom"/>
</dbReference>
<dbReference type="Pfam" id="PF07714">
    <property type="entry name" value="PK_Tyr_Ser-Thr"/>
    <property type="match status" value="1"/>
</dbReference>
<dbReference type="InterPro" id="IPR011009">
    <property type="entry name" value="Kinase-like_dom_sf"/>
</dbReference>
<evidence type="ECO:0000259" key="3">
    <source>
        <dbReference type="PROSITE" id="PS50011"/>
    </source>
</evidence>
<protein>
    <submittedName>
        <fullName evidence="5">Protein kinase domain-containing protein</fullName>
    </submittedName>
</protein>
<dbReference type="Proteomes" id="UP000887561">
    <property type="component" value="Unplaced"/>
</dbReference>
<feature type="region of interest" description="Disordered" evidence="1">
    <location>
        <begin position="1"/>
        <end position="25"/>
    </location>
</feature>
<dbReference type="PROSITE" id="PS50011">
    <property type="entry name" value="PROTEIN_KINASE_DOM"/>
    <property type="match status" value="1"/>
</dbReference>
<organism evidence="4 5">
    <name type="scientific">Meloidogyne javanica</name>
    <name type="common">Root-knot nematode worm</name>
    <dbReference type="NCBI Taxonomy" id="6303"/>
    <lineage>
        <taxon>Eukaryota</taxon>
        <taxon>Metazoa</taxon>
        <taxon>Ecdysozoa</taxon>
        <taxon>Nematoda</taxon>
        <taxon>Chromadorea</taxon>
        <taxon>Rhabditida</taxon>
        <taxon>Tylenchina</taxon>
        <taxon>Tylenchomorpha</taxon>
        <taxon>Tylenchoidea</taxon>
        <taxon>Meloidogynidae</taxon>
        <taxon>Meloidogyninae</taxon>
        <taxon>Meloidogyne</taxon>
        <taxon>Meloidogyne incognita group</taxon>
    </lineage>
</organism>
<keyword evidence="4" id="KW-1185">Reference proteome</keyword>
<evidence type="ECO:0000313" key="4">
    <source>
        <dbReference type="Proteomes" id="UP000887561"/>
    </source>
</evidence>
<dbReference type="GO" id="GO:0043235">
    <property type="term" value="C:receptor complex"/>
    <property type="evidence" value="ECO:0007669"/>
    <property type="project" value="TreeGrafter"/>
</dbReference>